<dbReference type="PANTHER" id="PTHR30538">
    <property type="entry name" value="LYSINE 2,3-AMINOMUTASE-RELATED"/>
    <property type="match status" value="1"/>
</dbReference>
<evidence type="ECO:0000256" key="1">
    <source>
        <dbReference type="ARBA" id="ARBA00022485"/>
    </source>
</evidence>
<evidence type="ECO:0000313" key="4">
    <source>
        <dbReference type="Proteomes" id="UP001140560"/>
    </source>
</evidence>
<feature type="region of interest" description="Disordered" evidence="2">
    <location>
        <begin position="1"/>
        <end position="23"/>
    </location>
</feature>
<proteinExistence type="predicted"/>
<dbReference type="EMBL" id="JAPEUY010000010">
    <property type="protein sequence ID" value="KAJ4368793.1"/>
    <property type="molecule type" value="Genomic_DNA"/>
</dbReference>
<keyword evidence="1" id="KW-0004">4Fe-4S</keyword>
<name>A0A9W8Y5N3_9PLEO</name>
<dbReference type="GO" id="GO:0051539">
    <property type="term" value="F:4 iron, 4 sulfur cluster binding"/>
    <property type="evidence" value="ECO:0007669"/>
    <property type="project" value="UniProtKB-KW"/>
</dbReference>
<keyword evidence="1" id="KW-0411">Iron-sulfur</keyword>
<dbReference type="AlphaFoldDB" id="A0A9W8Y5N3"/>
<gene>
    <name evidence="3" type="ORF">N0V83_005875</name>
</gene>
<evidence type="ECO:0008006" key="5">
    <source>
        <dbReference type="Google" id="ProtNLM"/>
    </source>
</evidence>
<dbReference type="Gene3D" id="3.20.20.70">
    <property type="entry name" value="Aldolase class I"/>
    <property type="match status" value="1"/>
</dbReference>
<organism evidence="3 4">
    <name type="scientific">Neocucurbitaria cava</name>
    <dbReference type="NCBI Taxonomy" id="798079"/>
    <lineage>
        <taxon>Eukaryota</taxon>
        <taxon>Fungi</taxon>
        <taxon>Dikarya</taxon>
        <taxon>Ascomycota</taxon>
        <taxon>Pezizomycotina</taxon>
        <taxon>Dothideomycetes</taxon>
        <taxon>Pleosporomycetidae</taxon>
        <taxon>Pleosporales</taxon>
        <taxon>Pleosporineae</taxon>
        <taxon>Cucurbitariaceae</taxon>
        <taxon>Neocucurbitaria</taxon>
    </lineage>
</organism>
<dbReference type="Proteomes" id="UP001140560">
    <property type="component" value="Unassembled WGS sequence"/>
</dbReference>
<dbReference type="PANTHER" id="PTHR30538:SF0">
    <property type="entry name" value="L-LYSINE 2,3-AMINOMUTASE AQ_1632-RELATED"/>
    <property type="match status" value="1"/>
</dbReference>
<dbReference type="SUPFAM" id="SSF102114">
    <property type="entry name" value="Radical SAM enzymes"/>
    <property type="match status" value="1"/>
</dbReference>
<dbReference type="OrthoDB" id="5396721at2759"/>
<keyword evidence="4" id="KW-1185">Reference proteome</keyword>
<sequence>MFRSTITPRSKALRPCTPSPSRLLQQSRGWSTLVDEKPYWEHIPPWKGVTTEEFVSYRWQLHNTVSDKHKLYRFLSETLPEKLGPTINEQLKKIRTKDDFIEDAIAALKLAPMAIRLTPHILSRVDWANPLDDPIRRQFLPLRSGIVPDHEHLTLDSLHEENDSPVPGLVHRYPGRALFLATSICPVYCRFCTRSYAVGPKTEIAAKRPQKPSRKRWEVVFQYIETHPELQDIVVSGGDAYYLAPDDLRDIGERLLNIPHIERVRFASKGLAVAPGRILDQADPWSDTLIDLSKQGRSMGKQAVLLNGVNNSFAALSKLITTLSSINIQPYYIYQCDMVSGIEDLRTPLHEIIKLDKELRGTLSGFMMPNFVVDLPGGGGKRLVSTHDSYDEKTGVATYRAPGLPGVKGNMTYTYHDPKPVQAAELAEFRQHQHQALVRGIPLSEFARSAFSNPERSQPHIPVSQTLRLPIEATSMKSEWGTTAARAG</sequence>
<reference evidence="3" key="1">
    <citation type="submission" date="2022-10" db="EMBL/GenBank/DDBJ databases">
        <title>Tapping the CABI collections for fungal endophytes: first genome assemblies for Collariella, Neodidymelliopsis, Ascochyta clinopodiicola, Didymella pomorum, Didymosphaeria variabile, Neocosmospora piperis and Neocucurbitaria cava.</title>
        <authorList>
            <person name="Hill R."/>
        </authorList>
    </citation>
    <scope>NUCLEOTIDE SEQUENCE</scope>
    <source>
        <strain evidence="3">IMI 356814</strain>
    </source>
</reference>
<keyword evidence="1" id="KW-0479">Metal-binding</keyword>
<accession>A0A9W8Y5N3</accession>
<dbReference type="InterPro" id="IPR003739">
    <property type="entry name" value="Lys_aminomutase/Glu_NH3_mut"/>
</dbReference>
<keyword evidence="1" id="KW-0408">Iron</keyword>
<evidence type="ECO:0000313" key="3">
    <source>
        <dbReference type="EMBL" id="KAJ4368793.1"/>
    </source>
</evidence>
<evidence type="ECO:0000256" key="2">
    <source>
        <dbReference type="SAM" id="MobiDB-lite"/>
    </source>
</evidence>
<protein>
    <recommendedName>
        <fullName evidence="5">Kama family protein</fullName>
    </recommendedName>
</protein>
<dbReference type="InterPro" id="IPR013785">
    <property type="entry name" value="Aldolase_TIM"/>
</dbReference>
<dbReference type="InterPro" id="IPR058240">
    <property type="entry name" value="rSAM_sf"/>
</dbReference>
<comment type="caution">
    <text evidence="3">The sequence shown here is derived from an EMBL/GenBank/DDBJ whole genome shotgun (WGS) entry which is preliminary data.</text>
</comment>